<dbReference type="RefSeq" id="WP_184169160.1">
    <property type="nucleotide sequence ID" value="NZ_JACHLN010000003.1"/>
</dbReference>
<keyword evidence="4 8" id="KW-0812">Transmembrane</keyword>
<keyword evidence="3 8" id="KW-1134">Transmembrane beta strand</keyword>
<dbReference type="PANTHER" id="PTHR47234:SF2">
    <property type="entry name" value="TONB-DEPENDENT RECEPTOR"/>
    <property type="match status" value="1"/>
</dbReference>
<dbReference type="InterPro" id="IPR037066">
    <property type="entry name" value="Plug_dom_sf"/>
</dbReference>
<reference evidence="13 14" key="1">
    <citation type="submission" date="2020-08" db="EMBL/GenBank/DDBJ databases">
        <title>Functional genomics of gut bacteria from endangered species of beetles.</title>
        <authorList>
            <person name="Carlos-Shanley C."/>
        </authorList>
    </citation>
    <scope>NUCLEOTIDE SEQUENCE [LARGE SCALE GENOMIC DNA]</scope>
    <source>
        <strain evidence="13 14">S00224</strain>
    </source>
</reference>
<evidence type="ECO:0000256" key="5">
    <source>
        <dbReference type="ARBA" id="ARBA00023077"/>
    </source>
</evidence>
<dbReference type="InterPro" id="IPR039426">
    <property type="entry name" value="TonB-dep_rcpt-like"/>
</dbReference>
<evidence type="ECO:0000256" key="1">
    <source>
        <dbReference type="ARBA" id="ARBA00004571"/>
    </source>
</evidence>
<dbReference type="SUPFAM" id="SSF56935">
    <property type="entry name" value="Porins"/>
    <property type="match status" value="1"/>
</dbReference>
<evidence type="ECO:0000256" key="10">
    <source>
        <dbReference type="SAM" id="SignalP"/>
    </source>
</evidence>
<proteinExistence type="inferred from homology"/>
<keyword evidence="14" id="KW-1185">Reference proteome</keyword>
<dbReference type="Pfam" id="PF00593">
    <property type="entry name" value="TonB_dep_Rec_b-barrel"/>
    <property type="match status" value="1"/>
</dbReference>
<dbReference type="PROSITE" id="PS52016">
    <property type="entry name" value="TONB_DEPENDENT_REC_3"/>
    <property type="match status" value="1"/>
</dbReference>
<evidence type="ECO:0000256" key="6">
    <source>
        <dbReference type="ARBA" id="ARBA00023136"/>
    </source>
</evidence>
<evidence type="ECO:0000259" key="11">
    <source>
        <dbReference type="Pfam" id="PF00593"/>
    </source>
</evidence>
<accession>A0A7W7NT95</accession>
<organism evidence="13 14">
    <name type="scientific">Sphingomonas kyeonggiensis</name>
    <dbReference type="NCBI Taxonomy" id="1268553"/>
    <lineage>
        <taxon>Bacteria</taxon>
        <taxon>Pseudomonadati</taxon>
        <taxon>Pseudomonadota</taxon>
        <taxon>Alphaproteobacteria</taxon>
        <taxon>Sphingomonadales</taxon>
        <taxon>Sphingomonadaceae</taxon>
        <taxon>Sphingomonas</taxon>
    </lineage>
</organism>
<comment type="similarity">
    <text evidence="8 9">Belongs to the TonB-dependent receptor family.</text>
</comment>
<evidence type="ECO:0000313" key="14">
    <source>
        <dbReference type="Proteomes" id="UP000575241"/>
    </source>
</evidence>
<feature type="domain" description="TonB-dependent receptor-like beta-barrel" evidence="11">
    <location>
        <begin position="431"/>
        <end position="963"/>
    </location>
</feature>
<comment type="caution">
    <text evidence="13">The sequence shown here is derived from an EMBL/GenBank/DDBJ whole genome shotgun (WGS) entry which is preliminary data.</text>
</comment>
<keyword evidence="6 8" id="KW-0472">Membrane</keyword>
<keyword evidence="13" id="KW-0675">Receptor</keyword>
<dbReference type="AlphaFoldDB" id="A0A7W7NT95"/>
<dbReference type="GO" id="GO:0009279">
    <property type="term" value="C:cell outer membrane"/>
    <property type="evidence" value="ECO:0007669"/>
    <property type="project" value="UniProtKB-SubCell"/>
</dbReference>
<name>A0A7W7NT95_9SPHN</name>
<feature type="chain" id="PRO_5030915516" evidence="10">
    <location>
        <begin position="31"/>
        <end position="1007"/>
    </location>
</feature>
<dbReference type="EMBL" id="JACHLN010000003">
    <property type="protein sequence ID" value="MBB4840723.1"/>
    <property type="molecule type" value="Genomic_DNA"/>
</dbReference>
<dbReference type="InterPro" id="IPR000531">
    <property type="entry name" value="Beta-barrel_TonB"/>
</dbReference>
<evidence type="ECO:0000259" key="12">
    <source>
        <dbReference type="Pfam" id="PF07715"/>
    </source>
</evidence>
<dbReference type="Proteomes" id="UP000575241">
    <property type="component" value="Unassembled WGS sequence"/>
</dbReference>
<feature type="signal peptide" evidence="10">
    <location>
        <begin position="1"/>
        <end position="30"/>
    </location>
</feature>
<protein>
    <submittedName>
        <fullName evidence="13">Iron complex outermembrane receptor protein</fullName>
    </submittedName>
</protein>
<sequence length="1007" mass="106457">MKTTIARLRASAALSAVALAGSLLAAPAFAQEAPASTEATTATSPQDSPSNDGAIVVTGSIFRQSDTHTASPVTVITAENLERAGITNVTDAIRSASADGAGSIGNGFTSGFSAGGAAVSLRNLGVSSTLILVDGLRSTNFPLSDDGHNSYVDLNSIPLVNVQQVQVLKDGASSLYGADAIGGVVNIITRKQMTGLEATVEGGATEQGDGAKYRAKLLFGFGDYDTQGFNVYVGGDYEYGGRISADSRGFPFNTLDLRSIGGNDNNRADDTLGTPTTDAVVTRTTQSDLNNPLAGSVTNATSPALYTSLTPLANCAYGTYSENGTRVGTACRHDLTREYGQITPKQQRYDAVARVSYRIGDNIEGYAAASYANSRVDIINAPRSVRQTQAFGGSPATSTTNPGIVLPVYICASGVNCATAADRRLNPNNPYAAAYAANPSQGAARLYYLFGDIPAGSKRTNEVFRFTGGLRGTLGDSWDWNVEAGYSHARLDFTQYGWANLNGLVRAINTGAYNFVNPSLNSQAVRDMVAPAITAISYSSELTVDASLSRSLFTLPGGDLKFAVGGQYRKEKLTNNSLNPNLDVPGLTTAQAYGDRSVWAGFFEIDAPVFDILDINLSGRYDHYSTGIGRFSPKAGVKFQPIKQIALRGTYSEGFRAPTFAESDARSSYSGFVGYSPVGDFLTAHAANPSYTATYSLGRGYVGNPAIKPETSRSLTLGAIFEPTSWLSFTADYFNVKKSNLIVTGPQTSDAINAYYSVAGQTFASAAAASAAGCARVAAIGTGYSCNVIDGADPFAPNALPRLLVLNAPYVNTAYSVIAGLEFTADARIKFSEDFRWESRLDVQETLKYDLHPRTGAVQRYAGTVGPEDLSSGGGTPRWRGNWQNTFTYNQVSLSTTTYLVGSIKAVAADQATSVNGDTSCSNSAIYRPTSGTADFCHIGKFIYTDVNLTVKVNDQFSFFGLVGNVTNARAPLFANTAYPSQVNTLTSWHAPGLIGRTFRAGANFKF</sequence>
<keyword evidence="7 8" id="KW-0998">Cell outer membrane</keyword>
<gene>
    <name evidence="13" type="ORF">HNP52_003815</name>
</gene>
<keyword evidence="10" id="KW-0732">Signal</keyword>
<dbReference type="Gene3D" id="2.170.130.10">
    <property type="entry name" value="TonB-dependent receptor, plug domain"/>
    <property type="match status" value="1"/>
</dbReference>
<evidence type="ECO:0000256" key="8">
    <source>
        <dbReference type="PROSITE-ProRule" id="PRU01360"/>
    </source>
</evidence>
<keyword evidence="5 9" id="KW-0798">TonB box</keyword>
<evidence type="ECO:0000313" key="13">
    <source>
        <dbReference type="EMBL" id="MBB4840723.1"/>
    </source>
</evidence>
<evidence type="ECO:0000256" key="2">
    <source>
        <dbReference type="ARBA" id="ARBA00022448"/>
    </source>
</evidence>
<dbReference type="Gene3D" id="2.40.170.20">
    <property type="entry name" value="TonB-dependent receptor, beta-barrel domain"/>
    <property type="match status" value="1"/>
</dbReference>
<evidence type="ECO:0000256" key="3">
    <source>
        <dbReference type="ARBA" id="ARBA00022452"/>
    </source>
</evidence>
<dbReference type="InterPro" id="IPR012910">
    <property type="entry name" value="Plug_dom"/>
</dbReference>
<comment type="subcellular location">
    <subcellularLocation>
        <location evidence="1 8">Cell outer membrane</location>
        <topology evidence="1 8">Multi-pass membrane protein</topology>
    </subcellularLocation>
</comment>
<feature type="domain" description="TonB-dependent receptor plug" evidence="12">
    <location>
        <begin position="68"/>
        <end position="184"/>
    </location>
</feature>
<dbReference type="PANTHER" id="PTHR47234">
    <property type="match status" value="1"/>
</dbReference>
<dbReference type="InterPro" id="IPR036942">
    <property type="entry name" value="Beta-barrel_TonB_sf"/>
</dbReference>
<evidence type="ECO:0000256" key="9">
    <source>
        <dbReference type="RuleBase" id="RU003357"/>
    </source>
</evidence>
<evidence type="ECO:0000256" key="4">
    <source>
        <dbReference type="ARBA" id="ARBA00022692"/>
    </source>
</evidence>
<keyword evidence="2 8" id="KW-0813">Transport</keyword>
<evidence type="ECO:0000256" key="7">
    <source>
        <dbReference type="ARBA" id="ARBA00023237"/>
    </source>
</evidence>
<dbReference type="Pfam" id="PF07715">
    <property type="entry name" value="Plug"/>
    <property type="match status" value="1"/>
</dbReference>